<comment type="subcellular location">
    <subcellularLocation>
        <location evidence="15">Plastid</location>
        <location evidence="15">Chloroplast outer membrane</location>
        <topology evidence="15">Single-pass membrane protein</topology>
    </subcellularLocation>
</comment>
<dbReference type="PANTHER" id="PTHR10903">
    <property type="entry name" value="GTPASE, IMAP FAMILY MEMBER-RELATED"/>
    <property type="match status" value="1"/>
</dbReference>
<organism evidence="20 21">
    <name type="scientific">Jatropha curcas</name>
    <name type="common">Barbados nut</name>
    <dbReference type="NCBI Taxonomy" id="180498"/>
    <lineage>
        <taxon>Eukaryota</taxon>
        <taxon>Viridiplantae</taxon>
        <taxon>Streptophyta</taxon>
        <taxon>Embryophyta</taxon>
        <taxon>Tracheophyta</taxon>
        <taxon>Spermatophyta</taxon>
        <taxon>Magnoliopsida</taxon>
        <taxon>eudicotyledons</taxon>
        <taxon>Gunneridae</taxon>
        <taxon>Pentapetalae</taxon>
        <taxon>rosids</taxon>
        <taxon>fabids</taxon>
        <taxon>Malpighiales</taxon>
        <taxon>Euphorbiaceae</taxon>
        <taxon>Crotonoideae</taxon>
        <taxon>Jatropheae</taxon>
        <taxon>Jatropha</taxon>
    </lineage>
</organism>
<evidence type="ECO:0000256" key="1">
    <source>
        <dbReference type="ARBA" id="ARBA00001946"/>
    </source>
</evidence>
<evidence type="ECO:0000256" key="2">
    <source>
        <dbReference type="ARBA" id="ARBA00022448"/>
    </source>
</evidence>
<dbReference type="SUPFAM" id="SSF52540">
    <property type="entry name" value="P-loop containing nucleoside triphosphate hydrolases"/>
    <property type="match status" value="1"/>
</dbReference>
<proteinExistence type="inferred from homology"/>
<dbReference type="Pfam" id="PF04548">
    <property type="entry name" value="AIG1"/>
    <property type="match status" value="1"/>
</dbReference>
<evidence type="ECO:0000256" key="8">
    <source>
        <dbReference type="ARBA" id="ARBA00022801"/>
    </source>
</evidence>
<name>A0A067JV91_JATCU</name>
<dbReference type="InterPro" id="IPR005690">
    <property type="entry name" value="Toc86_159"/>
</dbReference>
<feature type="compositionally biased region" description="Polar residues" evidence="18">
    <location>
        <begin position="1"/>
        <end position="20"/>
    </location>
</feature>
<dbReference type="PANTHER" id="PTHR10903:SF127">
    <property type="entry name" value="TRANSLOCASE OF CHLOROPLAST 159, CHLOROPLASTIC-LIKE"/>
    <property type="match status" value="1"/>
</dbReference>
<dbReference type="InterPro" id="IPR045058">
    <property type="entry name" value="GIMA/IAN/Toc"/>
</dbReference>
<dbReference type="GO" id="GO:0005525">
    <property type="term" value="F:GTP binding"/>
    <property type="evidence" value="ECO:0007669"/>
    <property type="project" value="UniProtKB-KW"/>
</dbReference>
<dbReference type="Gene3D" id="3.40.50.300">
    <property type="entry name" value="P-loop containing nucleotide triphosphate hydrolases"/>
    <property type="match status" value="1"/>
</dbReference>
<evidence type="ECO:0000256" key="11">
    <source>
        <dbReference type="ARBA" id="ARBA00022927"/>
    </source>
</evidence>
<evidence type="ECO:0000256" key="5">
    <source>
        <dbReference type="ARBA" id="ARBA00022692"/>
    </source>
</evidence>
<accession>A0A067JV91</accession>
<dbReference type="NCBIfam" id="TIGR00993">
    <property type="entry name" value="3a0901s04IAP86"/>
    <property type="match status" value="1"/>
</dbReference>
<dbReference type="InterPro" id="IPR024283">
    <property type="entry name" value="TOC159_MAD"/>
</dbReference>
<evidence type="ECO:0000256" key="14">
    <source>
        <dbReference type="ARBA" id="ARBA00023136"/>
    </source>
</evidence>
<keyword evidence="3" id="KW-0150">Chloroplast</keyword>
<dbReference type="GO" id="GO:0046872">
    <property type="term" value="F:metal ion binding"/>
    <property type="evidence" value="ECO:0007669"/>
    <property type="project" value="UniProtKB-KW"/>
</dbReference>
<keyword evidence="17" id="KW-0175">Coiled coil</keyword>
<comment type="similarity">
    <text evidence="16">Belongs to the TRAFAC class TrmE-Era-EngA-EngB-Septin-like GTPase superfamily. AIG1/Toc34/Toc159-like paraseptin GTPase family. TOC159 subfamily.</text>
</comment>
<feature type="region of interest" description="Disordered" evidence="18">
    <location>
        <begin position="578"/>
        <end position="597"/>
    </location>
</feature>
<keyword evidence="8" id="KW-0378">Hydrolase</keyword>
<evidence type="ECO:0000259" key="19">
    <source>
        <dbReference type="PROSITE" id="PS51720"/>
    </source>
</evidence>
<keyword evidence="21" id="KW-1185">Reference proteome</keyword>
<keyword evidence="14" id="KW-0472">Membrane</keyword>
<dbReference type="OrthoDB" id="8954335at2759"/>
<evidence type="ECO:0000256" key="18">
    <source>
        <dbReference type="SAM" id="MobiDB-lite"/>
    </source>
</evidence>
<reference evidence="20 21" key="1">
    <citation type="journal article" date="2014" name="PLoS ONE">
        <title>Global Analysis of Gene Expression Profiles in Physic Nut (Jatropha curcas L.) Seedlings Exposed to Salt Stress.</title>
        <authorList>
            <person name="Zhang L."/>
            <person name="Zhang C."/>
            <person name="Wu P."/>
            <person name="Chen Y."/>
            <person name="Li M."/>
            <person name="Jiang H."/>
            <person name="Wu G."/>
        </authorList>
    </citation>
    <scope>NUCLEOTIDE SEQUENCE [LARGE SCALE GENOMIC DNA]</scope>
    <source>
        <strain evidence="21">cv. GZQX0401</strain>
        <tissue evidence="20">Young leaves</tissue>
    </source>
</reference>
<feature type="region of interest" description="Disordered" evidence="18">
    <location>
        <begin position="448"/>
        <end position="480"/>
    </location>
</feature>
<keyword evidence="4" id="KW-0934">Plastid</keyword>
<evidence type="ECO:0000256" key="7">
    <source>
        <dbReference type="ARBA" id="ARBA00022741"/>
    </source>
</evidence>
<comment type="cofactor">
    <cofactor evidence="1">
        <name>Mg(2+)</name>
        <dbReference type="ChEBI" id="CHEBI:18420"/>
    </cofactor>
</comment>
<dbReference type="KEGG" id="jcu:105643430"/>
<dbReference type="GO" id="GO:0003924">
    <property type="term" value="F:GTPase activity"/>
    <property type="evidence" value="ECO:0007669"/>
    <property type="project" value="InterPro"/>
</dbReference>
<evidence type="ECO:0000313" key="21">
    <source>
        <dbReference type="Proteomes" id="UP000027138"/>
    </source>
</evidence>
<evidence type="ECO:0000256" key="15">
    <source>
        <dbReference type="ARBA" id="ARBA00023766"/>
    </source>
</evidence>
<evidence type="ECO:0000256" key="10">
    <source>
        <dbReference type="ARBA" id="ARBA00022842"/>
    </source>
</evidence>
<evidence type="ECO:0000256" key="16">
    <source>
        <dbReference type="ARBA" id="ARBA00023775"/>
    </source>
</evidence>
<keyword evidence="9" id="KW-1002">Plastid outer membrane</keyword>
<evidence type="ECO:0000256" key="9">
    <source>
        <dbReference type="ARBA" id="ARBA00022805"/>
    </source>
</evidence>
<evidence type="ECO:0000256" key="6">
    <source>
        <dbReference type="ARBA" id="ARBA00022723"/>
    </source>
</evidence>
<keyword evidence="6" id="KW-0479">Metal-binding</keyword>
<feature type="compositionally biased region" description="Acidic residues" evidence="18">
    <location>
        <begin position="54"/>
        <end position="67"/>
    </location>
</feature>
<dbReference type="PROSITE" id="PS51720">
    <property type="entry name" value="G_AIG1"/>
    <property type="match status" value="1"/>
</dbReference>
<evidence type="ECO:0000256" key="3">
    <source>
        <dbReference type="ARBA" id="ARBA00022528"/>
    </source>
</evidence>
<keyword evidence="5" id="KW-0812">Transmembrane</keyword>
<dbReference type="InterPro" id="IPR027417">
    <property type="entry name" value="P-loop_NTPase"/>
</dbReference>
<feature type="compositionally biased region" description="Basic and acidic residues" evidence="18">
    <location>
        <begin position="460"/>
        <end position="469"/>
    </location>
</feature>
<dbReference type="STRING" id="180498.A0A067JV91"/>
<feature type="region of interest" description="Disordered" evidence="18">
    <location>
        <begin position="99"/>
        <end position="120"/>
    </location>
</feature>
<evidence type="ECO:0000256" key="17">
    <source>
        <dbReference type="SAM" id="Coils"/>
    </source>
</evidence>
<dbReference type="InterPro" id="IPR006703">
    <property type="entry name" value="G_AIG1"/>
</dbReference>
<gene>
    <name evidence="20" type="ORF">JCGZ_18877</name>
</gene>
<evidence type="ECO:0000313" key="20">
    <source>
        <dbReference type="EMBL" id="KDP27797.1"/>
    </source>
</evidence>
<feature type="domain" description="AIG1-type G" evidence="19">
    <location>
        <begin position="743"/>
        <end position="984"/>
    </location>
</feature>
<dbReference type="GO" id="GO:0045036">
    <property type="term" value="P:protein targeting to chloroplast"/>
    <property type="evidence" value="ECO:0007669"/>
    <property type="project" value="InterPro"/>
</dbReference>
<keyword evidence="12" id="KW-1133">Transmembrane helix</keyword>
<evidence type="ECO:0000256" key="13">
    <source>
        <dbReference type="ARBA" id="ARBA00023134"/>
    </source>
</evidence>
<evidence type="ECO:0000256" key="12">
    <source>
        <dbReference type="ARBA" id="ARBA00022989"/>
    </source>
</evidence>
<keyword evidence="13" id="KW-0342">GTP-binding</keyword>
<dbReference type="GO" id="GO:0015031">
    <property type="term" value="P:protein transport"/>
    <property type="evidence" value="ECO:0007669"/>
    <property type="project" value="UniProtKB-KW"/>
</dbReference>
<dbReference type="Pfam" id="PF11886">
    <property type="entry name" value="TOC159_MAD"/>
    <property type="match status" value="1"/>
</dbReference>
<dbReference type="GO" id="GO:0009707">
    <property type="term" value="C:chloroplast outer membrane"/>
    <property type="evidence" value="ECO:0007669"/>
    <property type="project" value="UniProtKB-SubCell"/>
</dbReference>
<feature type="coiled-coil region" evidence="17">
    <location>
        <begin position="1065"/>
        <end position="1092"/>
    </location>
</feature>
<dbReference type="Proteomes" id="UP000027138">
    <property type="component" value="Unassembled WGS sequence"/>
</dbReference>
<sequence>MASKPQVSLLTTQGPPSLSGSLAIRAPITPEDDSSDFESNGHTSDISSSVDNGSEAEEYVSGEEFESASEKLFVGDSDEEKPEASVFFGKYKLSRPYMTDTDEESVGNPESGVTNDFPESGVTNEFKSVKLDNTSFPRVIPIAQLSMDDDDFEELMSDEDIASGGGADGRFSGPSFGVLENVDSAPRVKVSDGSDVDEDKEIELLVQSDFSAVNESEFLLTRDNGNLVSGKFVGADNGVSGREDDAFAAEGPINEHCSVELIKDDFHVEPLVENNKNSEMKEDVKLVVDYSVSIELVEDDGHVAAESHIESLVECEENVLETGSQLDDDAMHFVDERLPFENLEQAKIELNGTDCYNENSMVVNDFNYQFSEHCSASPVKEQIAEVVNVCDDIVAELKVDDSAVLLKEHTSFETVIKPVDDSVQKIVLEPQELEVEVEAEKAADFKKNYDGSDALEEGSDYGKLEDKTGPETGMSSESLAREDAIKVESGNHADEMALDLLVKRDLPEMSEHDRLEKASQGNIKDEVKLDSQKIGAQKSWLSDEDIEDMIFRSSGTSEHIMSELQRSFSPSPLPVADDFYDGQIVPDSDDELETDKDHDEKGFFDSAALAALLKAAASAKLDGRSITITSADGSRAYTFDHPVGSGSSFDTIGRTLQSDTVKAAVNENISEEEKKKIEKIHHIRVKFLRLVQRLGQSSEDSIVASLLHKLFLAAGEHVSQEFSLESAKRMVMQLEAEGKDDLDFCLNILVFGKTGVGKSATINSIFGEKKVVINAFEPATTRVKEVVGTVDGVRIRILDTPGLRTPVKDEPINRKILASIKKWIKKFPPDVVLYVDRLDAHTKDLNDLPLLVSLTNSLSASIWRNAIVILTHASASPPDGPSGSPLNFEMFATQRAHAVQLSISRATGDPRLMDPSMMHPVSFVENHLLCQKNKEGERVLPNGQSWRPQLLLLCYSLKILSELEANLKTKPQDPYDHKKMFGLRLRSLPLSHLVSSLLQCRPHPKLTADQGSDDVDSDVELLDLSDSDGDDDEYDQLPPFKPLMRSQINKLSKEHKRAYLEEYDYRAKLLQKKQWREEIKRLKELKKKGKDSRIDHVYTEEDFEQEEGGPAVVPVTMPDFALSPSFDSDNPSYRYRMLEPTSELLVRPIVESQGWDHDCGYDGIALDRNLAVAGRFPSAFTVQVMKDKKVFNIRLDSSICAKHKENGSTMAGFDVQTFGRQLACILRAETKVKNFKINKTTAGISITLLGKRAATGLKIEDQITVGKRLALVGSAGAVTSEGDTAYGANFEVRLKSKDFPMEQDQTTLGLSLLNWRGNLGVTANLQSQFSVGRNSKMAINVGMNNKQSGQITIKTSSSELQFALISIVPMVISALKSVYSGCAARN</sequence>
<keyword evidence="7" id="KW-0547">Nucleotide-binding</keyword>
<evidence type="ECO:0000256" key="4">
    <source>
        <dbReference type="ARBA" id="ARBA00022640"/>
    </source>
</evidence>
<keyword evidence="2" id="KW-0813">Transport</keyword>
<feature type="compositionally biased region" description="Polar residues" evidence="18">
    <location>
        <begin position="37"/>
        <end position="52"/>
    </location>
</feature>
<dbReference type="FunFam" id="3.40.50.300:FF:000413">
    <property type="entry name" value="Translocase of chloroplast 120, chloroplastic"/>
    <property type="match status" value="1"/>
</dbReference>
<keyword evidence="11" id="KW-0653">Protein transport</keyword>
<protein>
    <recommendedName>
        <fullName evidence="19">AIG1-type G domain-containing protein</fullName>
    </recommendedName>
</protein>
<dbReference type="EMBL" id="KK914794">
    <property type="protein sequence ID" value="KDP27797.1"/>
    <property type="molecule type" value="Genomic_DNA"/>
</dbReference>
<feature type="region of interest" description="Disordered" evidence="18">
    <location>
        <begin position="1"/>
        <end position="81"/>
    </location>
</feature>
<keyword evidence="10" id="KW-0460">Magnesium</keyword>